<sequence length="216" mass="24745">MIRGFRVFYISKKVRHPTQQYHHTPSEDSPYPRTSRDKSLNYAVSCSSLKRQAQRFKSTRWVANANCHRFVKLDRGTTTPAGHLSLAKNSDINTNRDGKPVNLIVRRAPGRAVTCTIYAWFLTERHRADPQGAEKKIFTHRQEARLCALIIIASCLCARYKPHCWPDQFYCKLNDMNGVVMRCGHSPATCVPRRASQQLCKWARSNPSTGRTPQED</sequence>
<feature type="region of interest" description="Disordered" evidence="1">
    <location>
        <begin position="16"/>
        <end position="36"/>
    </location>
</feature>
<keyword evidence="3" id="KW-1185">Reference proteome</keyword>
<proteinExistence type="predicted"/>
<organism evidence="2 3">
    <name type="scientific">Trichogramma brassicae</name>
    <dbReference type="NCBI Taxonomy" id="86971"/>
    <lineage>
        <taxon>Eukaryota</taxon>
        <taxon>Metazoa</taxon>
        <taxon>Ecdysozoa</taxon>
        <taxon>Arthropoda</taxon>
        <taxon>Hexapoda</taxon>
        <taxon>Insecta</taxon>
        <taxon>Pterygota</taxon>
        <taxon>Neoptera</taxon>
        <taxon>Endopterygota</taxon>
        <taxon>Hymenoptera</taxon>
        <taxon>Apocrita</taxon>
        <taxon>Proctotrupomorpha</taxon>
        <taxon>Chalcidoidea</taxon>
        <taxon>Trichogrammatidae</taxon>
        <taxon>Trichogramma</taxon>
    </lineage>
</organism>
<name>A0A6H5I2W3_9HYME</name>
<dbReference type="AlphaFoldDB" id="A0A6H5I2W3"/>
<reference evidence="2 3" key="1">
    <citation type="submission" date="2020-02" db="EMBL/GenBank/DDBJ databases">
        <authorList>
            <person name="Ferguson B K."/>
        </authorList>
    </citation>
    <scope>NUCLEOTIDE SEQUENCE [LARGE SCALE GENOMIC DNA]</scope>
</reference>
<dbReference type="EMBL" id="CADCXV010000218">
    <property type="protein sequence ID" value="CAB0028938.1"/>
    <property type="molecule type" value="Genomic_DNA"/>
</dbReference>
<dbReference type="Proteomes" id="UP000479190">
    <property type="component" value="Unassembled WGS sequence"/>
</dbReference>
<protein>
    <submittedName>
        <fullName evidence="2">Uncharacterized protein</fullName>
    </submittedName>
</protein>
<gene>
    <name evidence="2" type="ORF">TBRA_LOCUS1048</name>
</gene>
<accession>A0A6H5I2W3</accession>
<evidence type="ECO:0000313" key="3">
    <source>
        <dbReference type="Proteomes" id="UP000479190"/>
    </source>
</evidence>
<evidence type="ECO:0000256" key="1">
    <source>
        <dbReference type="SAM" id="MobiDB-lite"/>
    </source>
</evidence>
<evidence type="ECO:0000313" key="2">
    <source>
        <dbReference type="EMBL" id="CAB0028938.1"/>
    </source>
</evidence>